<feature type="transmembrane region" description="Helical" evidence="4">
    <location>
        <begin position="30"/>
        <end position="55"/>
    </location>
</feature>
<proteinExistence type="predicted"/>
<keyword evidence="4" id="KW-0812">Transmembrane</keyword>
<evidence type="ECO:0000256" key="1">
    <source>
        <dbReference type="ARBA" id="ARBA00022801"/>
    </source>
</evidence>
<evidence type="ECO:0000256" key="2">
    <source>
        <dbReference type="PIRSR" id="PIRSR605754-1"/>
    </source>
</evidence>
<evidence type="ECO:0000256" key="3">
    <source>
        <dbReference type="SAM" id="MobiDB-lite"/>
    </source>
</evidence>
<dbReference type="Gene3D" id="2.40.260.10">
    <property type="entry name" value="Sortase"/>
    <property type="match status" value="1"/>
</dbReference>
<keyword evidence="6" id="KW-1185">Reference proteome</keyword>
<dbReference type="AlphaFoldDB" id="A0A4Q7J864"/>
<organism evidence="5 6">
    <name type="scientific">Amycolatopsis suaedae</name>
    <dbReference type="NCBI Taxonomy" id="2510978"/>
    <lineage>
        <taxon>Bacteria</taxon>
        <taxon>Bacillati</taxon>
        <taxon>Actinomycetota</taxon>
        <taxon>Actinomycetes</taxon>
        <taxon>Pseudonocardiales</taxon>
        <taxon>Pseudonocardiaceae</taxon>
        <taxon>Amycolatopsis</taxon>
    </lineage>
</organism>
<keyword evidence="4" id="KW-1133">Transmembrane helix</keyword>
<dbReference type="InterPro" id="IPR053465">
    <property type="entry name" value="Sortase_Class_E"/>
</dbReference>
<feature type="region of interest" description="Disordered" evidence="3">
    <location>
        <begin position="1"/>
        <end position="25"/>
    </location>
</feature>
<dbReference type="InterPro" id="IPR023365">
    <property type="entry name" value="Sortase_dom-sf"/>
</dbReference>
<feature type="active site" description="Acyl-thioester intermediate" evidence="2">
    <location>
        <position position="215"/>
    </location>
</feature>
<dbReference type="EMBL" id="SFCC01000009">
    <property type="protein sequence ID" value="RZQ62274.1"/>
    <property type="molecule type" value="Genomic_DNA"/>
</dbReference>
<keyword evidence="1" id="KW-0378">Hydrolase</keyword>
<dbReference type="SUPFAM" id="SSF63817">
    <property type="entry name" value="Sortase"/>
    <property type="match status" value="1"/>
</dbReference>
<dbReference type="Proteomes" id="UP000292003">
    <property type="component" value="Unassembled WGS sequence"/>
</dbReference>
<protein>
    <submittedName>
        <fullName evidence="5">Class E sortase</fullName>
    </submittedName>
</protein>
<dbReference type="Pfam" id="PF04203">
    <property type="entry name" value="Sortase"/>
    <property type="match status" value="1"/>
</dbReference>
<dbReference type="InterPro" id="IPR042003">
    <property type="entry name" value="Sortase_E"/>
</dbReference>
<dbReference type="InterPro" id="IPR005754">
    <property type="entry name" value="Sortase"/>
</dbReference>
<dbReference type="CDD" id="cd05830">
    <property type="entry name" value="Sortase_E"/>
    <property type="match status" value="1"/>
</dbReference>
<dbReference type="NCBIfam" id="TIGR01076">
    <property type="entry name" value="sortase_fam"/>
    <property type="match status" value="1"/>
</dbReference>
<feature type="active site" description="Proton donor/acceptor" evidence="2">
    <location>
        <position position="149"/>
    </location>
</feature>
<evidence type="ECO:0000313" key="5">
    <source>
        <dbReference type="EMBL" id="RZQ62274.1"/>
    </source>
</evidence>
<evidence type="ECO:0000313" key="6">
    <source>
        <dbReference type="Proteomes" id="UP000292003"/>
    </source>
</evidence>
<dbReference type="NCBIfam" id="NF033747">
    <property type="entry name" value="class_E_sortase"/>
    <property type="match status" value="1"/>
</dbReference>
<accession>A0A4Q7J864</accession>
<feature type="compositionally biased region" description="Polar residues" evidence="3">
    <location>
        <begin position="1"/>
        <end position="12"/>
    </location>
</feature>
<dbReference type="OrthoDB" id="5242879at2"/>
<name>A0A4Q7J864_9PSEU</name>
<reference evidence="5 6" key="1">
    <citation type="submission" date="2019-02" db="EMBL/GenBank/DDBJ databases">
        <title>Draft genome sequence of Amycolatopsis sp. 8-3EHSu isolated from roots of Suaeda maritima.</title>
        <authorList>
            <person name="Duangmal K."/>
            <person name="Chantavorakit T."/>
        </authorList>
    </citation>
    <scope>NUCLEOTIDE SEQUENCE [LARGE SCALE GENOMIC DNA]</scope>
    <source>
        <strain evidence="5 6">8-3EHSu</strain>
    </source>
</reference>
<evidence type="ECO:0000256" key="4">
    <source>
        <dbReference type="SAM" id="Phobius"/>
    </source>
</evidence>
<gene>
    <name evidence="5" type="ORF">EWH70_18505</name>
</gene>
<comment type="caution">
    <text evidence="5">The sequence shown here is derived from an EMBL/GenBank/DDBJ whole genome shotgun (WGS) entry which is preliminary data.</text>
</comment>
<feature type="region of interest" description="Disordered" evidence="3">
    <location>
        <begin position="72"/>
        <end position="98"/>
    </location>
</feature>
<dbReference type="GO" id="GO:0016787">
    <property type="term" value="F:hydrolase activity"/>
    <property type="evidence" value="ECO:0007669"/>
    <property type="project" value="UniProtKB-KW"/>
</dbReference>
<sequence length="244" mass="26390">MECTDVGQQAVTVPSGPPDHSVSGRNRRPVIWRVVGVVGELLAILGIVLIGYLAYQTWGKLEEIDDSQAQLDQQLSQSWQEESEPAPNSPGAQRARPAGSPMIRLSIPRLGRRWTVVEGTGLANLRAAPGHYRGSQLPGELGNFAVAAHRSPGLFWDLDIIRAGDEIIVEDRDTRYVYRADDPRIVSPAASEVLAPVPGQPGAEPVTARITLTTCNPKWDNYERLIIGGQLESATPKTMPSGGT</sequence>
<keyword evidence="4" id="KW-0472">Membrane</keyword>